<name>A0ABS7VVU9_9HYPH</name>
<organism evidence="1 2">
    <name type="scientific">Microvirga puerhi</name>
    <dbReference type="NCBI Taxonomy" id="2876078"/>
    <lineage>
        <taxon>Bacteria</taxon>
        <taxon>Pseudomonadati</taxon>
        <taxon>Pseudomonadota</taxon>
        <taxon>Alphaproteobacteria</taxon>
        <taxon>Hyphomicrobiales</taxon>
        <taxon>Methylobacteriaceae</taxon>
        <taxon>Microvirga</taxon>
    </lineage>
</organism>
<protein>
    <submittedName>
        <fullName evidence="1">Uncharacterized protein</fullName>
    </submittedName>
</protein>
<dbReference type="EMBL" id="JAIRBM010000029">
    <property type="protein sequence ID" value="MBZ6079185.1"/>
    <property type="molecule type" value="Genomic_DNA"/>
</dbReference>
<dbReference type="RefSeq" id="WP_224316021.1">
    <property type="nucleotide sequence ID" value="NZ_JAIRBM010000029.1"/>
</dbReference>
<evidence type="ECO:0000313" key="1">
    <source>
        <dbReference type="EMBL" id="MBZ6079185.1"/>
    </source>
</evidence>
<keyword evidence="2" id="KW-1185">Reference proteome</keyword>
<evidence type="ECO:0000313" key="2">
    <source>
        <dbReference type="Proteomes" id="UP000704176"/>
    </source>
</evidence>
<comment type="caution">
    <text evidence="1">The sequence shown here is derived from an EMBL/GenBank/DDBJ whole genome shotgun (WGS) entry which is preliminary data.</text>
</comment>
<dbReference type="Proteomes" id="UP000704176">
    <property type="component" value="Unassembled WGS sequence"/>
</dbReference>
<accession>A0ABS7VVU9</accession>
<reference evidence="1 2" key="1">
    <citation type="submission" date="2021-09" db="EMBL/GenBank/DDBJ databases">
        <title>The complete genome sequence of a new microorganism.</title>
        <authorList>
            <person name="Zi Z."/>
        </authorList>
    </citation>
    <scope>NUCLEOTIDE SEQUENCE [LARGE SCALE GENOMIC DNA]</scope>
    <source>
        <strain evidence="1 2">WGZ8</strain>
    </source>
</reference>
<proteinExistence type="predicted"/>
<gene>
    <name evidence="1" type="ORF">K9B37_23300</name>
</gene>
<sequence length="105" mass="11866">MTMISEEQIRLVSIEPKKIGGITLHSTKTVTLAVFQRDAKLSEKEFLTVALTYDSAYRDEELVRVARADFHNLCRDLADATASWAISEDERARCQAFPTTDTLPF</sequence>